<accession>A0ACB8DIW6</accession>
<evidence type="ECO:0000313" key="1">
    <source>
        <dbReference type="EMBL" id="KAH7970493.1"/>
    </source>
</evidence>
<keyword evidence="2" id="KW-1185">Reference proteome</keyword>
<protein>
    <submittedName>
        <fullName evidence="1">Uncharacterized protein</fullName>
    </submittedName>
</protein>
<sequence>MVCSCSCITSEARQGRGIAAARVGPPLPELPSTVDEPLGGDRPRSDAADVVLFLFPVNGTYPLYGALVIEMILDSQYRRADSSGTSELSQEESLYCRTQSVQLKDDFCAGARRLKTQQGLLVDFLAFPQKFVDLLELCTKDELKDSPRFVLSLTVHGRIGSDPAILDVIEANPFKHLVHLSLKLAPAPDTVVRKHLTSAMRLLKDENRRLEAAFRSSETDLHSRLQQYQEMATERSRELDRVRSLHASQLASLREQHERELAAEKENVRKATSEQQFRLDLEHRETEQRLKKQIQVLEADVSIKETLNKDLQEKLAKSEQVCRELSLKVTALESAVGQCQRTAEVLSRSLTPLPTRFRAWAGGDKPMQRQAEALLEQRQAQLSRREAAVKTLSDDILKGNEIIKRLQGELRTYHAKLRLRSEVITKQEDVLTEKEQQVQRLVRRVDDLELASKNKEAEVEKARQRVEEVEQKLAECQKQVKTNENVIQWLNKQLNSCQLQQDKRGSPAGLSSSKQSTFPNMTPGVRQESPVLLKPIDDSPLVDPRFLQPQAADPTTQRALNPLDTATTPFGTAAIGRQRAPAATQAPPYYPTTAKTKPS</sequence>
<name>A0ACB8DIW6_DERSI</name>
<dbReference type="EMBL" id="CM023480">
    <property type="protein sequence ID" value="KAH7970493.1"/>
    <property type="molecule type" value="Genomic_DNA"/>
</dbReference>
<proteinExistence type="predicted"/>
<reference evidence="1" key="1">
    <citation type="submission" date="2020-05" db="EMBL/GenBank/DDBJ databases">
        <title>Large-scale comparative analyses of tick genomes elucidate their genetic diversity and vector capacities.</title>
        <authorList>
            <person name="Jia N."/>
            <person name="Wang J."/>
            <person name="Shi W."/>
            <person name="Du L."/>
            <person name="Sun Y."/>
            <person name="Zhan W."/>
            <person name="Jiang J."/>
            <person name="Wang Q."/>
            <person name="Zhang B."/>
            <person name="Ji P."/>
            <person name="Sakyi L.B."/>
            <person name="Cui X."/>
            <person name="Yuan T."/>
            <person name="Jiang B."/>
            <person name="Yang W."/>
            <person name="Lam T.T.-Y."/>
            <person name="Chang Q."/>
            <person name="Ding S."/>
            <person name="Wang X."/>
            <person name="Zhu J."/>
            <person name="Ruan X."/>
            <person name="Zhao L."/>
            <person name="Wei J."/>
            <person name="Que T."/>
            <person name="Du C."/>
            <person name="Cheng J."/>
            <person name="Dai P."/>
            <person name="Han X."/>
            <person name="Huang E."/>
            <person name="Gao Y."/>
            <person name="Liu J."/>
            <person name="Shao H."/>
            <person name="Ye R."/>
            <person name="Li L."/>
            <person name="Wei W."/>
            <person name="Wang X."/>
            <person name="Wang C."/>
            <person name="Yang T."/>
            <person name="Huo Q."/>
            <person name="Li W."/>
            <person name="Guo W."/>
            <person name="Chen H."/>
            <person name="Zhou L."/>
            <person name="Ni X."/>
            <person name="Tian J."/>
            <person name="Zhou Y."/>
            <person name="Sheng Y."/>
            <person name="Liu T."/>
            <person name="Pan Y."/>
            <person name="Xia L."/>
            <person name="Li J."/>
            <person name="Zhao F."/>
            <person name="Cao W."/>
        </authorList>
    </citation>
    <scope>NUCLEOTIDE SEQUENCE</scope>
    <source>
        <strain evidence="1">Dsil-2018</strain>
    </source>
</reference>
<dbReference type="Proteomes" id="UP000821865">
    <property type="component" value="Chromosome 11"/>
</dbReference>
<comment type="caution">
    <text evidence="1">The sequence shown here is derived from an EMBL/GenBank/DDBJ whole genome shotgun (WGS) entry which is preliminary data.</text>
</comment>
<evidence type="ECO:0000313" key="2">
    <source>
        <dbReference type="Proteomes" id="UP000821865"/>
    </source>
</evidence>
<gene>
    <name evidence="1" type="ORF">HPB49_008055</name>
</gene>
<organism evidence="1 2">
    <name type="scientific">Dermacentor silvarum</name>
    <name type="common">Tick</name>
    <dbReference type="NCBI Taxonomy" id="543639"/>
    <lineage>
        <taxon>Eukaryota</taxon>
        <taxon>Metazoa</taxon>
        <taxon>Ecdysozoa</taxon>
        <taxon>Arthropoda</taxon>
        <taxon>Chelicerata</taxon>
        <taxon>Arachnida</taxon>
        <taxon>Acari</taxon>
        <taxon>Parasitiformes</taxon>
        <taxon>Ixodida</taxon>
        <taxon>Ixodoidea</taxon>
        <taxon>Ixodidae</taxon>
        <taxon>Rhipicephalinae</taxon>
        <taxon>Dermacentor</taxon>
    </lineage>
</organism>